<dbReference type="AlphaFoldDB" id="A0AAJ0EW01"/>
<sequence length="278" mass="30254">MQLLGPRPDATTDWLAGCPLCNTKNHNWERNVTEAAEGLCIGTRDCFGEADEADKARKPSGRRDEAVVSERSEALCKALDIITTLLGDNAGQDRLGSAVGFGLLDVWHMNCTGQGSEFDVSMVWVTLSLEMGGLQHGKATLPSIWTLTRPPAYRPHCDEHCGRQISALWEGDVRYVVSIQHNASTDNFTRGILHVAHFAWNIENAIPPATVVAQLYPTTAVGSSRQQPHPTSRLGVVRMQSPSTLLWLVASCLTGVGIVLKNPPIEDIRGHSMPLGEL</sequence>
<proteinExistence type="predicted"/>
<comment type="caution">
    <text evidence="1">The sequence shown here is derived from an EMBL/GenBank/DDBJ whole genome shotgun (WGS) entry which is preliminary data.</text>
</comment>
<evidence type="ECO:0000313" key="2">
    <source>
        <dbReference type="Proteomes" id="UP001224890"/>
    </source>
</evidence>
<gene>
    <name evidence="1" type="ORF">BDP55DRAFT_633697</name>
</gene>
<accession>A0AAJ0EW01</accession>
<keyword evidence="2" id="KW-1185">Reference proteome</keyword>
<name>A0AAJ0EW01_9PEZI</name>
<dbReference type="RefSeq" id="XP_060427753.1">
    <property type="nucleotide sequence ID" value="XM_060572589.1"/>
</dbReference>
<organism evidence="1 2">
    <name type="scientific">Colletotrichum godetiae</name>
    <dbReference type="NCBI Taxonomy" id="1209918"/>
    <lineage>
        <taxon>Eukaryota</taxon>
        <taxon>Fungi</taxon>
        <taxon>Dikarya</taxon>
        <taxon>Ascomycota</taxon>
        <taxon>Pezizomycotina</taxon>
        <taxon>Sordariomycetes</taxon>
        <taxon>Hypocreomycetidae</taxon>
        <taxon>Glomerellales</taxon>
        <taxon>Glomerellaceae</taxon>
        <taxon>Colletotrichum</taxon>
        <taxon>Colletotrichum acutatum species complex</taxon>
    </lineage>
</organism>
<reference evidence="1" key="1">
    <citation type="submission" date="2021-06" db="EMBL/GenBank/DDBJ databases">
        <title>Comparative genomics, transcriptomics and evolutionary studies reveal genomic signatures of adaptation to plant cell wall in hemibiotrophic fungi.</title>
        <authorList>
            <consortium name="DOE Joint Genome Institute"/>
            <person name="Baroncelli R."/>
            <person name="Diaz J.F."/>
            <person name="Benocci T."/>
            <person name="Peng M."/>
            <person name="Battaglia E."/>
            <person name="Haridas S."/>
            <person name="Andreopoulos W."/>
            <person name="Labutti K."/>
            <person name="Pangilinan J."/>
            <person name="Floch G.L."/>
            <person name="Makela M.R."/>
            <person name="Henrissat B."/>
            <person name="Grigoriev I.V."/>
            <person name="Crouch J.A."/>
            <person name="De Vries R.P."/>
            <person name="Sukno S.A."/>
            <person name="Thon M.R."/>
        </authorList>
    </citation>
    <scope>NUCLEOTIDE SEQUENCE</scope>
    <source>
        <strain evidence="1">CBS 193.32</strain>
    </source>
</reference>
<dbReference type="Proteomes" id="UP001224890">
    <property type="component" value="Unassembled WGS sequence"/>
</dbReference>
<evidence type="ECO:0000313" key="1">
    <source>
        <dbReference type="EMBL" id="KAK1673750.1"/>
    </source>
</evidence>
<dbReference type="GeneID" id="85457115"/>
<protein>
    <submittedName>
        <fullName evidence="1">Uncharacterized protein</fullName>
    </submittedName>
</protein>
<dbReference type="EMBL" id="JAHMHR010000029">
    <property type="protein sequence ID" value="KAK1673750.1"/>
    <property type="molecule type" value="Genomic_DNA"/>
</dbReference>